<keyword evidence="2" id="KW-0326">Glycosidase</keyword>
<dbReference type="InterPro" id="IPR000322">
    <property type="entry name" value="Glyco_hydro_31_TIM"/>
</dbReference>
<accession>A0AAD9QXP9</accession>
<reference evidence="5" key="2">
    <citation type="journal article" date="2023" name="Science">
        <title>Genomic signatures of disease resistance in endangered staghorn corals.</title>
        <authorList>
            <person name="Vollmer S.V."/>
            <person name="Selwyn J.D."/>
            <person name="Despard B.A."/>
            <person name="Roesel C.L."/>
        </authorList>
    </citation>
    <scope>NUCLEOTIDE SEQUENCE</scope>
    <source>
        <strain evidence="5">K2</strain>
    </source>
</reference>
<keyword evidence="6" id="KW-1185">Reference proteome</keyword>
<gene>
    <name evidence="5" type="ORF">P5673_006187</name>
</gene>
<dbReference type="Gene3D" id="3.20.20.80">
    <property type="entry name" value="Glycosidases"/>
    <property type="match status" value="1"/>
</dbReference>
<dbReference type="SUPFAM" id="SSF51011">
    <property type="entry name" value="Glycosyl hydrolase domain"/>
    <property type="match status" value="1"/>
</dbReference>
<dbReference type="Pfam" id="PF21365">
    <property type="entry name" value="Glyco_hydro_31_3rd"/>
    <property type="match status" value="1"/>
</dbReference>
<evidence type="ECO:0000259" key="4">
    <source>
        <dbReference type="Pfam" id="PF21365"/>
    </source>
</evidence>
<dbReference type="PANTHER" id="PTHR22762">
    <property type="entry name" value="ALPHA-GLUCOSIDASE"/>
    <property type="match status" value="1"/>
</dbReference>
<dbReference type="GO" id="GO:0004553">
    <property type="term" value="F:hydrolase activity, hydrolyzing O-glycosyl compounds"/>
    <property type="evidence" value="ECO:0007669"/>
    <property type="project" value="InterPro"/>
</dbReference>
<dbReference type="InterPro" id="IPR048395">
    <property type="entry name" value="Glyco_hydro_31_C"/>
</dbReference>
<dbReference type="InterPro" id="IPR013780">
    <property type="entry name" value="Glyco_hydro_b"/>
</dbReference>
<name>A0AAD9QXP9_ACRCE</name>
<protein>
    <submittedName>
        <fullName evidence="5">Alpha-xylosidase</fullName>
    </submittedName>
</protein>
<dbReference type="AlphaFoldDB" id="A0AAD9QXP9"/>
<evidence type="ECO:0000313" key="6">
    <source>
        <dbReference type="Proteomes" id="UP001249851"/>
    </source>
</evidence>
<comment type="similarity">
    <text evidence="1 2">Belongs to the glycosyl hydrolase 31 family.</text>
</comment>
<feature type="domain" description="Glycoside hydrolase family 31 TIM barrel" evidence="3">
    <location>
        <begin position="1"/>
        <end position="49"/>
    </location>
</feature>
<reference evidence="5" key="1">
    <citation type="journal article" date="2023" name="G3 (Bethesda)">
        <title>Whole genome assembly and annotation of the endangered Caribbean coral Acropora cervicornis.</title>
        <authorList>
            <person name="Selwyn J.D."/>
            <person name="Vollmer S.V."/>
        </authorList>
    </citation>
    <scope>NUCLEOTIDE SEQUENCE</scope>
    <source>
        <strain evidence="5">K2</strain>
    </source>
</reference>
<keyword evidence="2" id="KW-0378">Hydrolase</keyword>
<dbReference type="Gene3D" id="2.60.40.1180">
    <property type="entry name" value="Golgi alpha-mannosidase II"/>
    <property type="match status" value="2"/>
</dbReference>
<evidence type="ECO:0000256" key="1">
    <source>
        <dbReference type="ARBA" id="ARBA00007806"/>
    </source>
</evidence>
<dbReference type="Proteomes" id="UP001249851">
    <property type="component" value="Unassembled WGS sequence"/>
</dbReference>
<evidence type="ECO:0000259" key="3">
    <source>
        <dbReference type="Pfam" id="PF01055"/>
    </source>
</evidence>
<dbReference type="EMBL" id="JARQWQ010000010">
    <property type="protein sequence ID" value="KAK2569277.1"/>
    <property type="molecule type" value="Genomic_DNA"/>
</dbReference>
<dbReference type="Pfam" id="PF01055">
    <property type="entry name" value="Glyco_hydro_31_2nd"/>
    <property type="match status" value="1"/>
</dbReference>
<sequence length="329" mass="37887">MGAFLPWFRNHYDNYAKPYQEPYRYPEPVPTICRKYIEIRYKLIQYIYDAMYENSRCGKPICRPLFMDEIKPGEFHNDPYADDEHGWGYNGYTSNRLDDQFFLGKDILVAPIVNPGQKSRAVYLPSGSQWYRFTDDEMPLDAPVHGGVEFDFYSPWDDPSKDNCAVYVREGAIIPKRELEQYIGELYSQGKMNPVTFTVYPGRDSKYMMYLDDDGVTNSAEKEGKYRLTQISHQGIPGGQKIRINRTYDKFKPAETLYYLSMPGTITPQSVRAAGKSLQQKTGASNEEAAKALADSKDTPGAYYYNNYLNTTFIKIFDTSTDITVEVVF</sequence>
<dbReference type="SUPFAM" id="SSF51445">
    <property type="entry name" value="(Trans)glycosidases"/>
    <property type="match status" value="1"/>
</dbReference>
<feature type="domain" description="Glycosyl hydrolase family 31 C-terminal" evidence="4">
    <location>
        <begin position="58"/>
        <end position="174"/>
    </location>
</feature>
<dbReference type="InterPro" id="IPR017853">
    <property type="entry name" value="GH"/>
</dbReference>
<evidence type="ECO:0000313" key="5">
    <source>
        <dbReference type="EMBL" id="KAK2569277.1"/>
    </source>
</evidence>
<comment type="caution">
    <text evidence="5">The sequence shown here is derived from an EMBL/GenBank/DDBJ whole genome shotgun (WGS) entry which is preliminary data.</text>
</comment>
<evidence type="ECO:0000256" key="2">
    <source>
        <dbReference type="RuleBase" id="RU361185"/>
    </source>
</evidence>
<dbReference type="PANTHER" id="PTHR22762:SF120">
    <property type="entry name" value="HETEROGLYCAN GLUCOSIDASE 1"/>
    <property type="match status" value="1"/>
</dbReference>
<dbReference type="GO" id="GO:0005975">
    <property type="term" value="P:carbohydrate metabolic process"/>
    <property type="evidence" value="ECO:0007669"/>
    <property type="project" value="InterPro"/>
</dbReference>
<organism evidence="5 6">
    <name type="scientific">Acropora cervicornis</name>
    <name type="common">Staghorn coral</name>
    <dbReference type="NCBI Taxonomy" id="6130"/>
    <lineage>
        <taxon>Eukaryota</taxon>
        <taxon>Metazoa</taxon>
        <taxon>Cnidaria</taxon>
        <taxon>Anthozoa</taxon>
        <taxon>Hexacorallia</taxon>
        <taxon>Scleractinia</taxon>
        <taxon>Astrocoeniina</taxon>
        <taxon>Acroporidae</taxon>
        <taxon>Acropora</taxon>
    </lineage>
</organism>
<proteinExistence type="inferred from homology"/>